<protein>
    <submittedName>
        <fullName evidence="1">Uncharacterized protein</fullName>
    </submittedName>
</protein>
<proteinExistence type="predicted"/>
<reference evidence="1 2" key="1">
    <citation type="submission" date="2019-09" db="EMBL/GenBank/DDBJ databases">
        <title>Draft genome sequence of Psychrobacter nivimaris LAMA 639, in search for biotechnological relevant genes.</title>
        <authorList>
            <person name="Lima A.O.S."/>
            <person name="Staloch B.E.K."/>
            <person name="Freitas R.C."/>
            <person name="Niero H."/>
            <person name="Silva M.A.C."/>
        </authorList>
    </citation>
    <scope>NUCLEOTIDE SEQUENCE [LARGE SCALE GENOMIC DNA]</scope>
    <source>
        <strain evidence="1 2">LAMA 639</strain>
    </source>
</reference>
<dbReference type="AlphaFoldDB" id="A0A6N7C1A5"/>
<dbReference type="EMBL" id="VZIZ01000007">
    <property type="protein sequence ID" value="KAF0569695.1"/>
    <property type="molecule type" value="Genomic_DNA"/>
</dbReference>
<organism evidence="1 2">
    <name type="scientific">Psychrobacter nivimaris</name>
    <dbReference type="NCBI Taxonomy" id="281738"/>
    <lineage>
        <taxon>Bacteria</taxon>
        <taxon>Pseudomonadati</taxon>
        <taxon>Pseudomonadota</taxon>
        <taxon>Gammaproteobacteria</taxon>
        <taxon>Moraxellales</taxon>
        <taxon>Moraxellaceae</taxon>
        <taxon>Psychrobacter</taxon>
    </lineage>
</organism>
<name>A0A6N7C1A5_9GAMM</name>
<evidence type="ECO:0000313" key="1">
    <source>
        <dbReference type="EMBL" id="KAF0569695.1"/>
    </source>
</evidence>
<sequence length="38" mass="4110">MFAACVSFNLLYPISDVKVNASAQPVTVPINDISNITR</sequence>
<comment type="caution">
    <text evidence="1">The sequence shown here is derived from an EMBL/GenBank/DDBJ whole genome shotgun (WGS) entry which is preliminary data.</text>
</comment>
<evidence type="ECO:0000313" key="2">
    <source>
        <dbReference type="Proteomes" id="UP000471465"/>
    </source>
</evidence>
<dbReference type="Proteomes" id="UP000471465">
    <property type="component" value="Unassembled WGS sequence"/>
</dbReference>
<accession>A0A6N7C1A5</accession>
<gene>
    <name evidence="1" type="ORF">FQV37_2722</name>
</gene>
<keyword evidence="2" id="KW-1185">Reference proteome</keyword>